<proteinExistence type="predicted"/>
<dbReference type="AlphaFoldDB" id="A0AAV6V814"/>
<comment type="caution">
    <text evidence="1">The sequence shown here is derived from an EMBL/GenBank/DDBJ whole genome shotgun (WGS) entry which is preliminary data.</text>
</comment>
<evidence type="ECO:0000313" key="1">
    <source>
        <dbReference type="EMBL" id="KAG8192084.1"/>
    </source>
</evidence>
<accession>A0AAV6V814</accession>
<dbReference type="Proteomes" id="UP000827092">
    <property type="component" value="Unassembled WGS sequence"/>
</dbReference>
<organism evidence="1 2">
    <name type="scientific">Oedothorax gibbosus</name>
    <dbReference type="NCBI Taxonomy" id="931172"/>
    <lineage>
        <taxon>Eukaryota</taxon>
        <taxon>Metazoa</taxon>
        <taxon>Ecdysozoa</taxon>
        <taxon>Arthropoda</taxon>
        <taxon>Chelicerata</taxon>
        <taxon>Arachnida</taxon>
        <taxon>Araneae</taxon>
        <taxon>Araneomorphae</taxon>
        <taxon>Entelegynae</taxon>
        <taxon>Araneoidea</taxon>
        <taxon>Linyphiidae</taxon>
        <taxon>Erigoninae</taxon>
        <taxon>Oedothorax</taxon>
    </lineage>
</organism>
<name>A0AAV6V814_9ARAC</name>
<keyword evidence="2" id="KW-1185">Reference proteome</keyword>
<gene>
    <name evidence="1" type="ORF">JTE90_005382</name>
</gene>
<protein>
    <submittedName>
        <fullName evidence="1">Uncharacterized protein</fullName>
    </submittedName>
</protein>
<reference evidence="1 2" key="1">
    <citation type="journal article" date="2022" name="Nat. Ecol. Evol.">
        <title>A masculinizing supergene underlies an exaggerated male reproductive morph in a spider.</title>
        <authorList>
            <person name="Hendrickx F."/>
            <person name="De Corte Z."/>
            <person name="Sonet G."/>
            <person name="Van Belleghem S.M."/>
            <person name="Kostlbacher S."/>
            <person name="Vangestel C."/>
        </authorList>
    </citation>
    <scope>NUCLEOTIDE SEQUENCE [LARGE SCALE GENOMIC DNA]</scope>
    <source>
        <strain evidence="1">W744_W776</strain>
    </source>
</reference>
<sequence length="70" mass="8137">MEHLYTFMECSVFHKIQNPPSFGYSLMDGGCLVCNDSYHRTLQNAFSNKDFIPENESDAMYHSFFSLDPM</sequence>
<evidence type="ECO:0000313" key="2">
    <source>
        <dbReference type="Proteomes" id="UP000827092"/>
    </source>
</evidence>
<dbReference type="EMBL" id="JAFNEN010000145">
    <property type="protein sequence ID" value="KAG8192084.1"/>
    <property type="molecule type" value="Genomic_DNA"/>
</dbReference>